<keyword evidence="2" id="KW-1185">Reference proteome</keyword>
<name>A0A8J6UL96_9BACT</name>
<dbReference type="InterPro" id="IPR000760">
    <property type="entry name" value="Inositol_monophosphatase-like"/>
</dbReference>
<comment type="caution">
    <text evidence="1">The sequence shown here is derived from an EMBL/GenBank/DDBJ whole genome shotgun (WGS) entry which is preliminary data.</text>
</comment>
<dbReference type="EMBL" id="JACWUN010000009">
    <property type="protein sequence ID" value="MBD1400847.1"/>
    <property type="molecule type" value="Genomic_DNA"/>
</dbReference>
<evidence type="ECO:0000313" key="1">
    <source>
        <dbReference type="EMBL" id="MBD1400847.1"/>
    </source>
</evidence>
<proteinExistence type="predicted"/>
<reference evidence="1" key="1">
    <citation type="submission" date="2020-09" db="EMBL/GenBank/DDBJ databases">
        <title>Pelobacter alkaliphilus sp. nov., a novel anaerobic arsenate-reducing bacterium from terrestrial mud volcano.</title>
        <authorList>
            <person name="Khomyakova M.A."/>
            <person name="Merkel A.Y."/>
            <person name="Slobodkin A.I."/>
        </authorList>
    </citation>
    <scope>NUCLEOTIDE SEQUENCE</scope>
    <source>
        <strain evidence="1">M08fum</strain>
    </source>
</reference>
<gene>
    <name evidence="1" type="ORF">ICT70_09205</name>
</gene>
<evidence type="ECO:0000313" key="2">
    <source>
        <dbReference type="Proteomes" id="UP000632828"/>
    </source>
</evidence>
<dbReference type="AlphaFoldDB" id="A0A8J6UL96"/>
<dbReference type="Pfam" id="PF00459">
    <property type="entry name" value="Inositol_P"/>
    <property type="match status" value="1"/>
</dbReference>
<dbReference type="SUPFAM" id="SSF56655">
    <property type="entry name" value="Carbohydrate phosphatase"/>
    <property type="match status" value="1"/>
</dbReference>
<protein>
    <submittedName>
        <fullName evidence="1">Uncharacterized protein</fullName>
    </submittedName>
</protein>
<organism evidence="1 2">
    <name type="scientific">Pelovirga terrestris</name>
    <dbReference type="NCBI Taxonomy" id="2771352"/>
    <lineage>
        <taxon>Bacteria</taxon>
        <taxon>Pseudomonadati</taxon>
        <taxon>Thermodesulfobacteriota</taxon>
        <taxon>Desulfuromonadia</taxon>
        <taxon>Geobacterales</taxon>
        <taxon>Geobacteraceae</taxon>
        <taxon>Pelovirga</taxon>
    </lineage>
</organism>
<accession>A0A8J6UL96</accession>
<dbReference type="Proteomes" id="UP000632828">
    <property type="component" value="Unassembled WGS sequence"/>
</dbReference>
<dbReference type="Gene3D" id="3.40.190.80">
    <property type="match status" value="1"/>
</dbReference>
<sequence>MAEQLEKTGISYTPKNAGVLIVEEAGGRVTDFDGQPLDFAGGVERAANRGIVAGTITTHEQAIRALSTDAKAT</sequence>